<dbReference type="EMBL" id="JAODUO010001457">
    <property type="protein sequence ID" value="KAK2163512.1"/>
    <property type="molecule type" value="Genomic_DNA"/>
</dbReference>
<keyword evidence="1" id="KW-0175">Coiled coil</keyword>
<reference evidence="3" key="1">
    <citation type="journal article" date="2023" name="Mol. Biol. Evol.">
        <title>Third-Generation Sequencing Reveals the Adaptive Role of the Epigenome in Three Deep-Sea Polychaetes.</title>
        <authorList>
            <person name="Perez M."/>
            <person name="Aroh O."/>
            <person name="Sun Y."/>
            <person name="Lan Y."/>
            <person name="Juniper S.K."/>
            <person name="Young C.R."/>
            <person name="Angers B."/>
            <person name="Qian P.Y."/>
        </authorList>
    </citation>
    <scope>NUCLEOTIDE SEQUENCE</scope>
    <source>
        <strain evidence="3">R07B-5</strain>
    </source>
</reference>
<feature type="compositionally biased region" description="Polar residues" evidence="2">
    <location>
        <begin position="1"/>
        <end position="26"/>
    </location>
</feature>
<evidence type="ECO:0000313" key="4">
    <source>
        <dbReference type="Proteomes" id="UP001209878"/>
    </source>
</evidence>
<keyword evidence="4" id="KW-1185">Reference proteome</keyword>
<dbReference type="AlphaFoldDB" id="A0AAD9K270"/>
<comment type="caution">
    <text evidence="3">The sequence shown here is derived from an EMBL/GenBank/DDBJ whole genome shotgun (WGS) entry which is preliminary data.</text>
</comment>
<gene>
    <name evidence="3" type="ORF">NP493_1458g00058</name>
</gene>
<organism evidence="3 4">
    <name type="scientific">Ridgeia piscesae</name>
    <name type="common">Tubeworm</name>
    <dbReference type="NCBI Taxonomy" id="27915"/>
    <lineage>
        <taxon>Eukaryota</taxon>
        <taxon>Metazoa</taxon>
        <taxon>Spiralia</taxon>
        <taxon>Lophotrochozoa</taxon>
        <taxon>Annelida</taxon>
        <taxon>Polychaeta</taxon>
        <taxon>Sedentaria</taxon>
        <taxon>Canalipalpata</taxon>
        <taxon>Sabellida</taxon>
        <taxon>Siboglinidae</taxon>
        <taxon>Ridgeia</taxon>
    </lineage>
</organism>
<feature type="region of interest" description="Disordered" evidence="2">
    <location>
        <begin position="1"/>
        <end position="30"/>
    </location>
</feature>
<dbReference type="Proteomes" id="UP001209878">
    <property type="component" value="Unassembled WGS sequence"/>
</dbReference>
<accession>A0AAD9K270</accession>
<evidence type="ECO:0000256" key="2">
    <source>
        <dbReference type="SAM" id="MobiDB-lite"/>
    </source>
</evidence>
<evidence type="ECO:0000256" key="1">
    <source>
        <dbReference type="SAM" id="Coils"/>
    </source>
</evidence>
<name>A0AAD9K270_RIDPI</name>
<feature type="coiled-coil region" evidence="1">
    <location>
        <begin position="85"/>
        <end position="112"/>
    </location>
</feature>
<sequence length="210" mass="23850">MLSTQELRQLQDTLQSERTSALSDDSLTPDRPTVSQLNWTFLQKTLISQKTVLEAALRKSQADTAKAEMALQNNLTTMRTLYSKVNELEKSVQQKDGKIKELEERLTLSLQENRPVIHRRNRTLSRGHTSSSSFDVDTQPSNSTSHVHFYKDQNKVLSRPQSVVISQSGVEPKNVKFNEKGIKLLNKTNVRKQPGEQKINERSSQACVVM</sequence>
<feature type="region of interest" description="Disordered" evidence="2">
    <location>
        <begin position="124"/>
        <end position="146"/>
    </location>
</feature>
<feature type="compositionally biased region" description="Polar residues" evidence="2">
    <location>
        <begin position="126"/>
        <end position="146"/>
    </location>
</feature>
<proteinExistence type="predicted"/>
<evidence type="ECO:0000313" key="3">
    <source>
        <dbReference type="EMBL" id="KAK2163512.1"/>
    </source>
</evidence>
<protein>
    <submittedName>
        <fullName evidence="3">Uncharacterized protein</fullName>
    </submittedName>
</protein>